<protein>
    <submittedName>
        <fullName evidence="2">Uncharacterized protein</fullName>
    </submittedName>
</protein>
<sequence>MTDKRYEEKSYTPRTTDIKNPDVGGNYTPTTNETPAPKPPGK</sequence>
<evidence type="ECO:0000313" key="3">
    <source>
        <dbReference type="Proteomes" id="UP001214094"/>
    </source>
</evidence>
<organism evidence="2 3">
    <name type="scientific">Ensifer adhaerens</name>
    <name type="common">Sinorhizobium morelense</name>
    <dbReference type="NCBI Taxonomy" id="106592"/>
    <lineage>
        <taxon>Bacteria</taxon>
        <taxon>Pseudomonadati</taxon>
        <taxon>Pseudomonadota</taxon>
        <taxon>Alphaproteobacteria</taxon>
        <taxon>Hyphomicrobiales</taxon>
        <taxon>Rhizobiaceae</taxon>
        <taxon>Sinorhizobium/Ensifer group</taxon>
        <taxon>Ensifer</taxon>
    </lineage>
</organism>
<evidence type="ECO:0000256" key="1">
    <source>
        <dbReference type="SAM" id="MobiDB-lite"/>
    </source>
</evidence>
<dbReference type="RefSeq" id="WP_257785169.1">
    <property type="nucleotide sequence ID" value="NZ_CP015880.1"/>
</dbReference>
<feature type="region of interest" description="Disordered" evidence="1">
    <location>
        <begin position="1"/>
        <end position="42"/>
    </location>
</feature>
<proteinExistence type="predicted"/>
<keyword evidence="3" id="KW-1185">Reference proteome</keyword>
<reference evidence="2 3" key="1">
    <citation type="submission" date="2023-03" db="EMBL/GenBank/DDBJ databases">
        <title>Comparative genome and transcriptome analysis combination mining strategies for increasing vitamin B12 production of Ensifer adhaerens strain.</title>
        <authorList>
            <person name="Yongheng L."/>
        </authorList>
    </citation>
    <scope>NUCLEOTIDE SEQUENCE [LARGE SCALE GENOMIC DNA]</scope>
    <source>
        <strain evidence="2 3">Casida A-T305</strain>
    </source>
</reference>
<dbReference type="Proteomes" id="UP001214094">
    <property type="component" value="Chromosome"/>
</dbReference>
<feature type="compositionally biased region" description="Basic and acidic residues" evidence="1">
    <location>
        <begin position="1"/>
        <end position="20"/>
    </location>
</feature>
<gene>
    <name evidence="2" type="ORF">P4B07_14025</name>
</gene>
<name>A0ABY8HC48_ENSAD</name>
<dbReference type="EMBL" id="CP121308">
    <property type="protein sequence ID" value="WFP89673.1"/>
    <property type="molecule type" value="Genomic_DNA"/>
</dbReference>
<accession>A0ABY8HC48</accession>
<evidence type="ECO:0000313" key="2">
    <source>
        <dbReference type="EMBL" id="WFP89673.1"/>
    </source>
</evidence>
<dbReference type="GeneID" id="74309041"/>